<evidence type="ECO:0000313" key="2">
    <source>
        <dbReference type="EMBL" id="KEQ84908.1"/>
    </source>
</evidence>
<dbReference type="AlphaFoldDB" id="A0A074XHE1"/>
<sequence length="185" mass="21874">MDNMERIQEENQKIKVIHLRQESRISQLGGEINAITIQNDILQDNLTALNANVDQWEKYAAEETAKVKEHNVYIDYQEKVLERKKTKIGQLRGRLTRSKGINQDLQERNDYLEERLATKKIKSQAFKAEQKELKRSKKDLERSIRCLDEQLEEDQTEILGLLKKNIKYKKLIKLHEQQLFDAGLR</sequence>
<dbReference type="OrthoDB" id="3942439at2759"/>
<evidence type="ECO:0000313" key="3">
    <source>
        <dbReference type="Proteomes" id="UP000030706"/>
    </source>
</evidence>
<evidence type="ECO:0000256" key="1">
    <source>
        <dbReference type="SAM" id="Coils"/>
    </source>
</evidence>
<organism evidence="2 3">
    <name type="scientific">Aureobasidium pullulans EXF-150</name>
    <dbReference type="NCBI Taxonomy" id="1043002"/>
    <lineage>
        <taxon>Eukaryota</taxon>
        <taxon>Fungi</taxon>
        <taxon>Dikarya</taxon>
        <taxon>Ascomycota</taxon>
        <taxon>Pezizomycotina</taxon>
        <taxon>Dothideomycetes</taxon>
        <taxon>Dothideomycetidae</taxon>
        <taxon>Dothideales</taxon>
        <taxon>Saccotheciaceae</taxon>
        <taxon>Aureobasidium</taxon>
    </lineage>
</organism>
<feature type="coiled-coil region" evidence="1">
    <location>
        <begin position="32"/>
        <end position="59"/>
    </location>
</feature>
<proteinExistence type="predicted"/>
<keyword evidence="3" id="KW-1185">Reference proteome</keyword>
<feature type="coiled-coil region" evidence="1">
    <location>
        <begin position="102"/>
        <end position="157"/>
    </location>
</feature>
<reference evidence="2 3" key="1">
    <citation type="journal article" date="2014" name="BMC Genomics">
        <title>Genome sequencing of four Aureobasidium pullulans varieties: biotechnological potential, stress tolerance, and description of new species.</title>
        <authorList>
            <person name="Gostin Ar C."/>
            <person name="Ohm R.A."/>
            <person name="Kogej T."/>
            <person name="Sonjak S."/>
            <person name="Turk M."/>
            <person name="Zajc J."/>
            <person name="Zalar P."/>
            <person name="Grube M."/>
            <person name="Sun H."/>
            <person name="Han J."/>
            <person name="Sharma A."/>
            <person name="Chiniquy J."/>
            <person name="Ngan C.Y."/>
            <person name="Lipzen A."/>
            <person name="Barry K."/>
            <person name="Grigoriev I.V."/>
            <person name="Gunde-Cimerman N."/>
        </authorList>
    </citation>
    <scope>NUCLEOTIDE SEQUENCE [LARGE SCALE GENOMIC DNA]</scope>
    <source>
        <strain evidence="2 3">EXF-150</strain>
    </source>
</reference>
<name>A0A074XHE1_AURPU</name>
<dbReference type="RefSeq" id="XP_029761095.1">
    <property type="nucleotide sequence ID" value="XM_029903749.1"/>
</dbReference>
<dbReference type="HOGENOM" id="CLU_1461030_0_0_1"/>
<protein>
    <submittedName>
        <fullName evidence="2">Uncharacterized protein</fullName>
    </submittedName>
</protein>
<accession>A0A074XHE1</accession>
<dbReference type="Proteomes" id="UP000030706">
    <property type="component" value="Unassembled WGS sequence"/>
</dbReference>
<gene>
    <name evidence="2" type="ORF">M438DRAFT_334757</name>
</gene>
<dbReference type="EMBL" id="KL584981">
    <property type="protein sequence ID" value="KEQ84908.1"/>
    <property type="molecule type" value="Genomic_DNA"/>
</dbReference>
<keyword evidence="1" id="KW-0175">Coiled coil</keyword>
<dbReference type="GeneID" id="40746055"/>